<sequence>MPVLWQSSQRPMYVRTVWVGDFRHAILTHDDPYLLKLKRRRPHSSASCSINKSKSSRLSQHSDDLHNSLRKLNLVISSGKTRISSRQRPATSCEEVENLDLDDLDQDQDSENGLIVKANKQPIIDTNRSSSDSVDSNMRHFRANKTARGEVQENTELSDRVLQWLDLAGKIDLLAPNNVERMTQPRHSWPELQRRHNLVKSKTTLDIRKEGGRTTPKGVDISKAQQSAIIDRHDFYVPTSANTIENYARQSRNAKITPRHETSAKIKDNLNKTRTRDLRTNVVETRQKVINEKNAVEKQYTEMLSKKLIPDVSKNPKRQVHIFMPDLPKKVESTITSRPESLLSQTSYKTLKNKV</sequence>
<comment type="caution">
    <text evidence="2">The sequence shown here is derived from an EMBL/GenBank/DDBJ whole genome shotgun (WGS) entry which is preliminary data.</text>
</comment>
<evidence type="ECO:0000256" key="1">
    <source>
        <dbReference type="SAM" id="MobiDB-lite"/>
    </source>
</evidence>
<gene>
    <name evidence="3" type="ORF">APLA_LOCUS18113</name>
    <name evidence="2" type="ORF">APLA_LOCUS2887</name>
</gene>
<organism evidence="2 5">
    <name type="scientific">Arctia plantaginis</name>
    <name type="common">Wood tiger moth</name>
    <name type="synonym">Phalaena plantaginis</name>
    <dbReference type="NCBI Taxonomy" id="874455"/>
    <lineage>
        <taxon>Eukaryota</taxon>
        <taxon>Metazoa</taxon>
        <taxon>Ecdysozoa</taxon>
        <taxon>Arthropoda</taxon>
        <taxon>Hexapoda</taxon>
        <taxon>Insecta</taxon>
        <taxon>Pterygota</taxon>
        <taxon>Neoptera</taxon>
        <taxon>Endopterygota</taxon>
        <taxon>Lepidoptera</taxon>
        <taxon>Glossata</taxon>
        <taxon>Ditrysia</taxon>
        <taxon>Noctuoidea</taxon>
        <taxon>Erebidae</taxon>
        <taxon>Arctiinae</taxon>
        <taxon>Arctia</taxon>
    </lineage>
</organism>
<dbReference type="OrthoDB" id="6735508at2759"/>
<evidence type="ECO:0000313" key="2">
    <source>
        <dbReference type="EMBL" id="CAB3227228.1"/>
    </source>
</evidence>
<keyword evidence="4" id="KW-1185">Reference proteome</keyword>
<name>A0A8S0Z4A0_ARCPL</name>
<evidence type="ECO:0000313" key="5">
    <source>
        <dbReference type="Proteomes" id="UP000494256"/>
    </source>
</evidence>
<feature type="region of interest" description="Disordered" evidence="1">
    <location>
        <begin position="44"/>
        <end position="63"/>
    </location>
</feature>
<feature type="compositionally biased region" description="Low complexity" evidence="1">
    <location>
        <begin position="44"/>
        <end position="59"/>
    </location>
</feature>
<evidence type="ECO:0000313" key="3">
    <source>
        <dbReference type="EMBL" id="CAB3261726.1"/>
    </source>
</evidence>
<dbReference type="EMBL" id="CADEBD010000276">
    <property type="protein sequence ID" value="CAB3227228.1"/>
    <property type="molecule type" value="Genomic_DNA"/>
</dbReference>
<dbReference type="EMBL" id="CADEBC010000858">
    <property type="protein sequence ID" value="CAB3261726.1"/>
    <property type="molecule type" value="Genomic_DNA"/>
</dbReference>
<dbReference type="Proteomes" id="UP000494106">
    <property type="component" value="Unassembled WGS sequence"/>
</dbReference>
<evidence type="ECO:0000313" key="4">
    <source>
        <dbReference type="Proteomes" id="UP000494106"/>
    </source>
</evidence>
<dbReference type="AlphaFoldDB" id="A0A8S0Z4A0"/>
<reference evidence="4 5" key="1">
    <citation type="submission" date="2020-04" db="EMBL/GenBank/DDBJ databases">
        <authorList>
            <person name="Wallbank WR R."/>
            <person name="Pardo Diaz C."/>
            <person name="Kozak K."/>
            <person name="Martin S."/>
            <person name="Jiggins C."/>
            <person name="Moest M."/>
            <person name="Warren A I."/>
            <person name="Byers J.R.P. K."/>
            <person name="Montejo-Kovacevich G."/>
            <person name="Yen C E."/>
        </authorList>
    </citation>
    <scope>NUCLEOTIDE SEQUENCE [LARGE SCALE GENOMIC DNA]</scope>
</reference>
<protein>
    <submittedName>
        <fullName evidence="2">Uncharacterized protein</fullName>
    </submittedName>
</protein>
<accession>A0A8S0Z4A0</accession>
<dbReference type="Proteomes" id="UP000494256">
    <property type="component" value="Unassembled WGS sequence"/>
</dbReference>
<proteinExistence type="predicted"/>